<reference evidence="1" key="2">
    <citation type="journal article" date="2015" name="Data Brief">
        <title>Shoot transcriptome of the giant reed, Arundo donax.</title>
        <authorList>
            <person name="Barrero R.A."/>
            <person name="Guerrero F.D."/>
            <person name="Moolhuijzen P."/>
            <person name="Goolsby J.A."/>
            <person name="Tidwell J."/>
            <person name="Bellgard S.E."/>
            <person name="Bellgard M.I."/>
        </authorList>
    </citation>
    <scope>NUCLEOTIDE SEQUENCE</scope>
    <source>
        <tissue evidence="1">Shoot tissue taken approximately 20 cm above the soil surface</tissue>
    </source>
</reference>
<proteinExistence type="predicted"/>
<sequence length="56" mass="6727">MTDWGYLGFSRNVPVGYFTFYERPGDEMRCDFVWRLLSRNLVGGFFFTERRVFSSL</sequence>
<dbReference type="AlphaFoldDB" id="A0A0A9ALI1"/>
<dbReference type="EMBL" id="GBRH01247182">
    <property type="protein sequence ID" value="JAD50713.1"/>
    <property type="molecule type" value="Transcribed_RNA"/>
</dbReference>
<organism evidence="1">
    <name type="scientific">Arundo donax</name>
    <name type="common">Giant reed</name>
    <name type="synonym">Donax arundinaceus</name>
    <dbReference type="NCBI Taxonomy" id="35708"/>
    <lineage>
        <taxon>Eukaryota</taxon>
        <taxon>Viridiplantae</taxon>
        <taxon>Streptophyta</taxon>
        <taxon>Embryophyta</taxon>
        <taxon>Tracheophyta</taxon>
        <taxon>Spermatophyta</taxon>
        <taxon>Magnoliopsida</taxon>
        <taxon>Liliopsida</taxon>
        <taxon>Poales</taxon>
        <taxon>Poaceae</taxon>
        <taxon>PACMAD clade</taxon>
        <taxon>Arundinoideae</taxon>
        <taxon>Arundineae</taxon>
        <taxon>Arundo</taxon>
    </lineage>
</organism>
<protein>
    <submittedName>
        <fullName evidence="1">Uncharacterized protein</fullName>
    </submittedName>
</protein>
<reference evidence="1" key="1">
    <citation type="submission" date="2014-09" db="EMBL/GenBank/DDBJ databases">
        <authorList>
            <person name="Magalhaes I.L.F."/>
            <person name="Oliveira U."/>
            <person name="Santos F.R."/>
            <person name="Vidigal T.H.D.A."/>
            <person name="Brescovit A.D."/>
            <person name="Santos A.J."/>
        </authorList>
    </citation>
    <scope>NUCLEOTIDE SEQUENCE</scope>
    <source>
        <tissue evidence="1">Shoot tissue taken approximately 20 cm above the soil surface</tissue>
    </source>
</reference>
<evidence type="ECO:0000313" key="1">
    <source>
        <dbReference type="EMBL" id="JAD50713.1"/>
    </source>
</evidence>
<name>A0A0A9ALI1_ARUDO</name>
<accession>A0A0A9ALI1</accession>